<gene>
    <name evidence="1" type="ORF">g.15773</name>
</gene>
<dbReference type="AlphaFoldDB" id="A0A1B6KTA4"/>
<reference evidence="1" key="1">
    <citation type="submission" date="2015-11" db="EMBL/GenBank/DDBJ databases">
        <title>De novo transcriptome assembly of four potential Pierce s Disease insect vectors from Arizona vineyards.</title>
        <authorList>
            <person name="Tassone E.E."/>
        </authorList>
    </citation>
    <scope>NUCLEOTIDE SEQUENCE</scope>
</reference>
<evidence type="ECO:0000313" key="1">
    <source>
        <dbReference type="EMBL" id="JAT14665.1"/>
    </source>
</evidence>
<feature type="non-terminal residue" evidence="1">
    <location>
        <position position="1"/>
    </location>
</feature>
<organism evidence="1">
    <name type="scientific">Graphocephala atropunctata</name>
    <dbReference type="NCBI Taxonomy" id="36148"/>
    <lineage>
        <taxon>Eukaryota</taxon>
        <taxon>Metazoa</taxon>
        <taxon>Ecdysozoa</taxon>
        <taxon>Arthropoda</taxon>
        <taxon>Hexapoda</taxon>
        <taxon>Insecta</taxon>
        <taxon>Pterygota</taxon>
        <taxon>Neoptera</taxon>
        <taxon>Paraneoptera</taxon>
        <taxon>Hemiptera</taxon>
        <taxon>Auchenorrhyncha</taxon>
        <taxon>Membracoidea</taxon>
        <taxon>Cicadellidae</taxon>
        <taxon>Cicadellinae</taxon>
        <taxon>Cicadellini</taxon>
        <taxon>Graphocephala</taxon>
    </lineage>
</organism>
<proteinExistence type="predicted"/>
<accession>A0A1B6KTA4</accession>
<name>A0A1B6KTA4_9HEMI</name>
<dbReference type="EMBL" id="GEBQ01025312">
    <property type="protein sequence ID" value="JAT14665.1"/>
    <property type="molecule type" value="Transcribed_RNA"/>
</dbReference>
<protein>
    <submittedName>
        <fullName evidence="1">Uncharacterized protein</fullName>
    </submittedName>
</protein>
<sequence length="110" mass="10167">YAGGADSYGYGGGLGAGYGGGHGAGYGGAGYAGAGYAGAGYGGAGYAGHGGAGYGAGAAYHGPTAKPVVLPSGYLADTHEVAAVKGAHLGALAKASHSHDGWAPSGHGYH</sequence>